<evidence type="ECO:0000313" key="3">
    <source>
        <dbReference type="EMBL" id="TEB08075.1"/>
    </source>
</evidence>
<reference evidence="3 4" key="1">
    <citation type="journal article" date="2018" name="Environ. Microbiol.">
        <title>Novel energy conservation strategies and behaviour of Pelotomaculum schinkii driving syntrophic propionate catabolism.</title>
        <authorList>
            <person name="Hidalgo-Ahumada C.A.P."/>
            <person name="Nobu M.K."/>
            <person name="Narihiro T."/>
            <person name="Tamaki H."/>
            <person name="Liu W.T."/>
            <person name="Kamagata Y."/>
            <person name="Stams A.J.M."/>
            <person name="Imachi H."/>
            <person name="Sousa D.Z."/>
        </authorList>
    </citation>
    <scope>NUCLEOTIDE SEQUENCE [LARGE SCALE GENOMIC DNA]</scope>
    <source>
        <strain evidence="3 4">HH</strain>
    </source>
</reference>
<dbReference type="SMART" id="SM00635">
    <property type="entry name" value="BID_2"/>
    <property type="match status" value="1"/>
</dbReference>
<feature type="domain" description="BIG2" evidence="2">
    <location>
        <begin position="341"/>
        <end position="418"/>
    </location>
</feature>
<keyword evidence="4" id="KW-1185">Reference proteome</keyword>
<dbReference type="SUPFAM" id="SSF49373">
    <property type="entry name" value="Invasin/intimin cell-adhesion fragments"/>
    <property type="match status" value="1"/>
</dbReference>
<feature type="region of interest" description="Disordered" evidence="1">
    <location>
        <begin position="438"/>
        <end position="487"/>
    </location>
</feature>
<feature type="compositionally biased region" description="Basic and acidic residues" evidence="1">
    <location>
        <begin position="474"/>
        <end position="486"/>
    </location>
</feature>
<feature type="compositionally biased region" description="Low complexity" evidence="1">
    <location>
        <begin position="444"/>
        <end position="455"/>
    </location>
</feature>
<evidence type="ECO:0000313" key="4">
    <source>
        <dbReference type="Proteomes" id="UP000298324"/>
    </source>
</evidence>
<dbReference type="RefSeq" id="WP_190239818.1">
    <property type="nucleotide sequence ID" value="NZ_QFGA01000001.1"/>
</dbReference>
<dbReference type="Proteomes" id="UP000298324">
    <property type="component" value="Unassembled WGS sequence"/>
</dbReference>
<dbReference type="Gene3D" id="2.60.40.1080">
    <property type="match status" value="1"/>
</dbReference>
<dbReference type="InterPro" id="IPR036374">
    <property type="entry name" value="OxRdtase_Mopterin-bd_sf"/>
</dbReference>
<protein>
    <submittedName>
        <fullName evidence="3">Bacterial Ig-like domain (Group 2)</fullName>
    </submittedName>
</protein>
<dbReference type="InterPro" id="IPR026876">
    <property type="entry name" value="Fn3_assoc_repeat"/>
</dbReference>
<comment type="caution">
    <text evidence="3">The sequence shown here is derived from an EMBL/GenBank/DDBJ whole genome shotgun (WGS) entry which is preliminary data.</text>
</comment>
<dbReference type="Pfam" id="PF13287">
    <property type="entry name" value="Fn3_assoc"/>
    <property type="match status" value="1"/>
</dbReference>
<dbReference type="Gene3D" id="3.90.420.10">
    <property type="entry name" value="Oxidoreductase, molybdopterin-binding domain"/>
    <property type="match status" value="1"/>
</dbReference>
<gene>
    <name evidence="3" type="ORF">Psch_01630</name>
</gene>
<sequence length="567" mass="61442">MQADKRKGDKPVAERRHTVSPRLIKRYCQLLLTFLGSLLLAALLHIAAPGVALAEPSKSVEITGEGVTNPVTLTLEQLQAMEQYQHVYSVINTWPTKKWYVAEGVKLRTLFDLAGLKEDAALVNFLSNDGFEVALTVQELLSDKRYYFPYLMDHHPTDGSIPGSPADAEEVEPILALVSAEDNNDPAAMNDRDSLLLVLGQRVVTEQTNPLFLKYVNRIEVLTAPPPKWENPKADTDEGEVPAGALIRLSTKRNDMDKIYYTTDGSTPTLNSPVFNASASRWWPLRDDLDRVNKPIEINEDTIIKAITIGPGKLNSDVVTFTYKADFTGRAAERAKLPGGPPTGVTLDQNAVNLKIGSTYELSATVGPSNAVDKSVLWSSSDTSVATVDNTGLVTVVGPGTAVITVKTVVGGLTASCVVNGPNQEQAGNGQIVALEEEPEAQEEQAGPVEQAPAETDMAAAEPKSADEIQEEPVEPKEPDEPEKPVENGQYLAEKEALAAASTTPEVSAAPPDSQPVQVYEMSVDAGPAQLQLEHNDMDIYTAGVFAFLFLFGASRRYLEYAREVEM</sequence>
<organism evidence="3 4">
    <name type="scientific">Pelotomaculum schinkii</name>
    <dbReference type="NCBI Taxonomy" id="78350"/>
    <lineage>
        <taxon>Bacteria</taxon>
        <taxon>Bacillati</taxon>
        <taxon>Bacillota</taxon>
        <taxon>Clostridia</taxon>
        <taxon>Eubacteriales</taxon>
        <taxon>Desulfotomaculaceae</taxon>
        <taxon>Pelotomaculum</taxon>
    </lineage>
</organism>
<proteinExistence type="predicted"/>
<dbReference type="Pfam" id="PF02368">
    <property type="entry name" value="Big_2"/>
    <property type="match status" value="1"/>
</dbReference>
<evidence type="ECO:0000259" key="2">
    <source>
        <dbReference type="SMART" id="SM00635"/>
    </source>
</evidence>
<dbReference type="EMBL" id="QFGA01000001">
    <property type="protein sequence ID" value="TEB08075.1"/>
    <property type="molecule type" value="Genomic_DNA"/>
</dbReference>
<accession>A0A4Y7RGC9</accession>
<evidence type="ECO:0000256" key="1">
    <source>
        <dbReference type="SAM" id="MobiDB-lite"/>
    </source>
</evidence>
<name>A0A4Y7RGC9_9FIRM</name>
<dbReference type="SUPFAM" id="SSF56524">
    <property type="entry name" value="Oxidoreductase molybdopterin-binding domain"/>
    <property type="match status" value="1"/>
</dbReference>
<dbReference type="AlphaFoldDB" id="A0A4Y7RGC9"/>
<dbReference type="InterPro" id="IPR008964">
    <property type="entry name" value="Invasin/intimin_cell_adhesion"/>
</dbReference>
<dbReference type="InterPro" id="IPR003343">
    <property type="entry name" value="Big_2"/>
</dbReference>